<accession>A0A1G1Y050</accession>
<keyword evidence="1" id="KW-1133">Transmembrane helix</keyword>
<evidence type="ECO:0000256" key="1">
    <source>
        <dbReference type="SAM" id="Phobius"/>
    </source>
</evidence>
<evidence type="ECO:0000313" key="2">
    <source>
        <dbReference type="EMBL" id="OGY45591.1"/>
    </source>
</evidence>
<gene>
    <name evidence="2" type="ORF">A2744_04140</name>
</gene>
<keyword evidence="1" id="KW-0472">Membrane</keyword>
<evidence type="ECO:0000313" key="3">
    <source>
        <dbReference type="Proteomes" id="UP000178240"/>
    </source>
</evidence>
<organism evidence="2 3">
    <name type="scientific">Candidatus Buchananbacteria bacterium RIFCSPHIGHO2_01_FULL_44_11</name>
    <dbReference type="NCBI Taxonomy" id="1797535"/>
    <lineage>
        <taxon>Bacteria</taxon>
        <taxon>Candidatus Buchananiibacteriota</taxon>
    </lineage>
</organism>
<comment type="caution">
    <text evidence="2">The sequence shown here is derived from an EMBL/GenBank/DDBJ whole genome shotgun (WGS) entry which is preliminary data.</text>
</comment>
<feature type="transmembrane region" description="Helical" evidence="1">
    <location>
        <begin position="12"/>
        <end position="30"/>
    </location>
</feature>
<name>A0A1G1Y050_9BACT</name>
<dbReference type="AlphaFoldDB" id="A0A1G1Y050"/>
<reference evidence="2 3" key="1">
    <citation type="journal article" date="2016" name="Nat. Commun.">
        <title>Thousands of microbial genomes shed light on interconnected biogeochemical processes in an aquifer system.</title>
        <authorList>
            <person name="Anantharaman K."/>
            <person name="Brown C.T."/>
            <person name="Hug L.A."/>
            <person name="Sharon I."/>
            <person name="Castelle C.J."/>
            <person name="Probst A.J."/>
            <person name="Thomas B.C."/>
            <person name="Singh A."/>
            <person name="Wilkins M.J."/>
            <person name="Karaoz U."/>
            <person name="Brodie E.L."/>
            <person name="Williams K.H."/>
            <person name="Hubbard S.S."/>
            <person name="Banfield J.F."/>
        </authorList>
    </citation>
    <scope>NUCLEOTIDE SEQUENCE [LARGE SCALE GENOMIC DNA]</scope>
</reference>
<keyword evidence="1" id="KW-0812">Transmembrane</keyword>
<proteinExistence type="predicted"/>
<sequence length="87" mass="10313">MNFQFIQLSTFFNHHVTIIIKPYIYIFLAMRTTHTKEKRDVTMRRAPQITKNNTSAVRTRADSFTVATREIFVFHSFLKFIPTPQFG</sequence>
<dbReference type="Proteomes" id="UP000178240">
    <property type="component" value="Unassembled WGS sequence"/>
</dbReference>
<dbReference type="EMBL" id="MHIE01000017">
    <property type="protein sequence ID" value="OGY45591.1"/>
    <property type="molecule type" value="Genomic_DNA"/>
</dbReference>
<protein>
    <submittedName>
        <fullName evidence="2">Uncharacterized protein</fullName>
    </submittedName>
</protein>